<evidence type="ECO:0008006" key="4">
    <source>
        <dbReference type="Google" id="ProtNLM"/>
    </source>
</evidence>
<evidence type="ECO:0000256" key="1">
    <source>
        <dbReference type="SAM" id="SignalP"/>
    </source>
</evidence>
<gene>
    <name evidence="2" type="ORF">J2X31_002242</name>
</gene>
<dbReference type="EMBL" id="JAVDVI010000009">
    <property type="protein sequence ID" value="MDR6968225.1"/>
    <property type="molecule type" value="Genomic_DNA"/>
</dbReference>
<keyword evidence="1" id="KW-0732">Signal</keyword>
<dbReference type="PROSITE" id="PS51257">
    <property type="entry name" value="PROKAR_LIPOPROTEIN"/>
    <property type="match status" value="1"/>
</dbReference>
<dbReference type="Proteomes" id="UP001255185">
    <property type="component" value="Unassembled WGS sequence"/>
</dbReference>
<accession>A0ABU1TQH1</accession>
<sequence length="141" mass="16190">MDKSLMKQLLSFFVFFLLGCVKLSANTANNFEMIATDTSDTVAEYNYSHALLIPQHFIFTSVHTTFESNYRTVYATDNEKVEEEESITTKKATSVATFPKVLYSEQVVALQLTPKKEISSRNYFVYFSSNTIQILFCTFRI</sequence>
<evidence type="ECO:0000313" key="3">
    <source>
        <dbReference type="Proteomes" id="UP001255185"/>
    </source>
</evidence>
<dbReference type="RefSeq" id="WP_310026727.1">
    <property type="nucleotide sequence ID" value="NZ_JAVDVI010000009.1"/>
</dbReference>
<feature type="signal peptide" evidence="1">
    <location>
        <begin position="1"/>
        <end position="25"/>
    </location>
</feature>
<feature type="chain" id="PRO_5045882004" description="Lipoprotein" evidence="1">
    <location>
        <begin position="26"/>
        <end position="141"/>
    </location>
</feature>
<organism evidence="2 3">
    <name type="scientific">Flavobacterium arsenatis</name>
    <dbReference type="NCBI Taxonomy" id="1484332"/>
    <lineage>
        <taxon>Bacteria</taxon>
        <taxon>Pseudomonadati</taxon>
        <taxon>Bacteroidota</taxon>
        <taxon>Flavobacteriia</taxon>
        <taxon>Flavobacteriales</taxon>
        <taxon>Flavobacteriaceae</taxon>
        <taxon>Flavobacterium</taxon>
    </lineage>
</organism>
<evidence type="ECO:0000313" key="2">
    <source>
        <dbReference type="EMBL" id="MDR6968225.1"/>
    </source>
</evidence>
<keyword evidence="3" id="KW-1185">Reference proteome</keyword>
<comment type="caution">
    <text evidence="2">The sequence shown here is derived from an EMBL/GenBank/DDBJ whole genome shotgun (WGS) entry which is preliminary data.</text>
</comment>
<name>A0ABU1TQH1_9FLAO</name>
<reference evidence="2 3" key="1">
    <citation type="submission" date="2023-07" db="EMBL/GenBank/DDBJ databases">
        <title>Sorghum-associated microbial communities from plants grown in Nebraska, USA.</title>
        <authorList>
            <person name="Schachtman D."/>
        </authorList>
    </citation>
    <scope>NUCLEOTIDE SEQUENCE [LARGE SCALE GENOMIC DNA]</scope>
    <source>
        <strain evidence="2 3">3773</strain>
    </source>
</reference>
<protein>
    <recommendedName>
        <fullName evidence="4">Lipoprotein</fullName>
    </recommendedName>
</protein>
<proteinExistence type="predicted"/>